<comment type="caution">
    <text evidence="1">The sequence shown here is derived from an EMBL/GenBank/DDBJ whole genome shotgun (WGS) entry which is preliminary data.</text>
</comment>
<dbReference type="EMBL" id="JAUSRA010000001">
    <property type="protein sequence ID" value="MDP9798295.1"/>
    <property type="molecule type" value="Genomic_DNA"/>
</dbReference>
<protein>
    <recommendedName>
        <fullName evidence="3">Nucleoside 2-deoxyribosyltransferase</fullName>
    </recommendedName>
</protein>
<evidence type="ECO:0008006" key="3">
    <source>
        <dbReference type="Google" id="ProtNLM"/>
    </source>
</evidence>
<dbReference type="Gene3D" id="3.40.50.450">
    <property type="match status" value="1"/>
</dbReference>
<proteinExistence type="predicted"/>
<dbReference type="Proteomes" id="UP001240984">
    <property type="component" value="Unassembled WGS sequence"/>
</dbReference>
<dbReference type="RefSeq" id="WP_306836079.1">
    <property type="nucleotide sequence ID" value="NZ_JAUSRA010000001.1"/>
</dbReference>
<organism evidence="1 2">
    <name type="scientific">Catenuloplanes nepalensis</name>
    <dbReference type="NCBI Taxonomy" id="587533"/>
    <lineage>
        <taxon>Bacteria</taxon>
        <taxon>Bacillati</taxon>
        <taxon>Actinomycetota</taxon>
        <taxon>Actinomycetes</taxon>
        <taxon>Micromonosporales</taxon>
        <taxon>Micromonosporaceae</taxon>
        <taxon>Catenuloplanes</taxon>
    </lineage>
</organism>
<keyword evidence="2" id="KW-1185">Reference proteome</keyword>
<sequence length="160" mass="17307">MNRYFEAPHPYQPAPGDPPAVFLAGGITGVERWHDRAAETLLAAGLIVLNPNRADFPIHDPAAGPAQVAWEQRHLHLPGVLTLMWFPASDPAVTTQPIAMFEYGQALGERRRLVVGADPGYPRRADVRILGELNRPGLVVHDTLGSLLTAAIAEATRPVS</sequence>
<accession>A0ABT9N3L8</accession>
<evidence type="ECO:0000313" key="2">
    <source>
        <dbReference type="Proteomes" id="UP001240984"/>
    </source>
</evidence>
<evidence type="ECO:0000313" key="1">
    <source>
        <dbReference type="EMBL" id="MDP9798295.1"/>
    </source>
</evidence>
<dbReference type="Pfam" id="PF15891">
    <property type="entry name" value="Nuc_deoxyri_tr2"/>
    <property type="match status" value="1"/>
</dbReference>
<gene>
    <name evidence="1" type="ORF">J2S43_006807</name>
</gene>
<reference evidence="1 2" key="1">
    <citation type="submission" date="2023-07" db="EMBL/GenBank/DDBJ databases">
        <title>Sequencing the genomes of 1000 actinobacteria strains.</title>
        <authorList>
            <person name="Klenk H.-P."/>
        </authorList>
    </citation>
    <scope>NUCLEOTIDE SEQUENCE [LARGE SCALE GENOMIC DNA]</scope>
    <source>
        <strain evidence="1 2">DSM 44710</strain>
    </source>
</reference>
<dbReference type="InterPro" id="IPR039470">
    <property type="entry name" value="Nuc_deoxyri_tr2"/>
</dbReference>
<name>A0ABT9N3L8_9ACTN</name>